<evidence type="ECO:0000313" key="9">
    <source>
        <dbReference type="Proteomes" id="UP000041254"/>
    </source>
</evidence>
<evidence type="ECO:0000256" key="4">
    <source>
        <dbReference type="ARBA" id="ARBA00022490"/>
    </source>
</evidence>
<evidence type="ECO:0000256" key="6">
    <source>
        <dbReference type="ARBA" id="ARBA00023242"/>
    </source>
</evidence>
<dbReference type="EMBL" id="CDMY01000688">
    <property type="protein sequence ID" value="CEM30080.1"/>
    <property type="molecule type" value="Genomic_DNA"/>
</dbReference>
<dbReference type="PANTHER" id="PTHR14145:SF2">
    <property type="entry name" value="COP9 SIGNALOSOME COMPLEX SUBUNIT 1"/>
    <property type="match status" value="1"/>
</dbReference>
<organism evidence="8 9">
    <name type="scientific">Vitrella brassicaformis (strain CCMP3155)</name>
    <dbReference type="NCBI Taxonomy" id="1169540"/>
    <lineage>
        <taxon>Eukaryota</taxon>
        <taxon>Sar</taxon>
        <taxon>Alveolata</taxon>
        <taxon>Colpodellida</taxon>
        <taxon>Vitrellaceae</taxon>
        <taxon>Vitrella</taxon>
    </lineage>
</organism>
<dbReference type="PROSITE" id="PS50250">
    <property type="entry name" value="PCI"/>
    <property type="match status" value="1"/>
</dbReference>
<dbReference type="InterPro" id="IPR036390">
    <property type="entry name" value="WH_DNA-bd_sf"/>
</dbReference>
<evidence type="ECO:0000256" key="1">
    <source>
        <dbReference type="ARBA" id="ARBA00004123"/>
    </source>
</evidence>
<dbReference type="SUPFAM" id="SSF48452">
    <property type="entry name" value="TPR-like"/>
    <property type="match status" value="1"/>
</dbReference>
<dbReference type="InParanoid" id="A0A0G4GJM3"/>
<comment type="subcellular location">
    <subcellularLocation>
        <location evidence="2">Cytoplasm</location>
    </subcellularLocation>
    <subcellularLocation>
        <location evidence="1">Nucleus</location>
    </subcellularLocation>
</comment>
<feature type="domain" description="PCI" evidence="7">
    <location>
        <begin position="205"/>
        <end position="376"/>
    </location>
</feature>
<sequence>MIHTDLETYIASYGDHGKLHRLQFIAHRGSPRIKSEALHHLLTVAKRLDNVKMYQEAHSALKGLLDENVDPMLGSLPHMETDWVNATTRNNAQQQQVFEQDLHQAKVTQIKDSIRLALMASATFYFRRGNYEEALKHYSKSREYTVEAPNVLEMCFASIETVVMLSRYTDIISYAAKAQHTPYKTPKDNARVTAAHGLYYLKLRKYKDAAESFLGLKPNELGESFKNVLTVQDVALYGSLCALASYTRTELNEKIGEKSVFRETLDFVPIIRDLTLDFCQCHYKRCLEALYKIKPSADLDVYLSAHWTELIRNIRDKAIVQYFSPFLSVSLANLAAELNTDVEGIETEAANLIAEKKISAKIDSHKKVLLQRDTDLRRSTYKDAMRLGQEFFESTQQLLLRMNLVKYDMAVKPSRK</sequence>
<dbReference type="VEuPathDB" id="CryptoDB:Vbra_17984"/>
<keyword evidence="6" id="KW-0539">Nucleus</keyword>
<evidence type="ECO:0000256" key="5">
    <source>
        <dbReference type="ARBA" id="ARBA00022790"/>
    </source>
</evidence>
<dbReference type="SMART" id="SM00088">
    <property type="entry name" value="PINT"/>
    <property type="match status" value="1"/>
</dbReference>
<keyword evidence="9" id="KW-1185">Reference proteome</keyword>
<evidence type="ECO:0000256" key="3">
    <source>
        <dbReference type="ARBA" id="ARBA00008793"/>
    </source>
</evidence>
<dbReference type="PhylomeDB" id="A0A0G4GJM3"/>
<dbReference type="OrthoDB" id="422427at2759"/>
<comment type="similarity">
    <text evidence="3">Belongs to the CSN1 family.</text>
</comment>
<dbReference type="Pfam" id="PF01399">
    <property type="entry name" value="PCI"/>
    <property type="match status" value="1"/>
</dbReference>
<dbReference type="AlphaFoldDB" id="A0A0G4GJM3"/>
<dbReference type="Pfam" id="PF10602">
    <property type="entry name" value="RPN7"/>
    <property type="match status" value="1"/>
</dbReference>
<protein>
    <recommendedName>
        <fullName evidence="7">PCI domain-containing protein</fullName>
    </recommendedName>
</protein>
<dbReference type="SUPFAM" id="SSF46785">
    <property type="entry name" value="Winged helix' DNA-binding domain"/>
    <property type="match status" value="1"/>
</dbReference>
<dbReference type="InterPro" id="IPR000717">
    <property type="entry name" value="PCI_dom"/>
</dbReference>
<dbReference type="InterPro" id="IPR011990">
    <property type="entry name" value="TPR-like_helical_dom_sf"/>
</dbReference>
<evidence type="ECO:0000256" key="2">
    <source>
        <dbReference type="ARBA" id="ARBA00004496"/>
    </source>
</evidence>
<dbReference type="InterPro" id="IPR019585">
    <property type="entry name" value="Rpn7/CSN1"/>
</dbReference>
<dbReference type="Proteomes" id="UP000041254">
    <property type="component" value="Unassembled WGS sequence"/>
</dbReference>
<reference evidence="8 9" key="1">
    <citation type="submission" date="2014-11" db="EMBL/GenBank/DDBJ databases">
        <authorList>
            <person name="Zhu J."/>
            <person name="Qi W."/>
            <person name="Song R."/>
        </authorList>
    </citation>
    <scope>NUCLEOTIDE SEQUENCE [LARGE SCALE GENOMIC DNA]</scope>
</reference>
<accession>A0A0G4GJM3</accession>
<evidence type="ECO:0000259" key="7">
    <source>
        <dbReference type="PROSITE" id="PS50250"/>
    </source>
</evidence>
<name>A0A0G4GJM3_VITBC</name>
<dbReference type="OMA" id="IYLQNWA"/>
<dbReference type="PANTHER" id="PTHR14145">
    <property type="entry name" value="26S PROTESOME SUBUNIT 6"/>
    <property type="match status" value="1"/>
</dbReference>
<dbReference type="Gene3D" id="1.25.40.570">
    <property type="match status" value="1"/>
</dbReference>
<evidence type="ECO:0000313" key="8">
    <source>
        <dbReference type="EMBL" id="CEM30080.1"/>
    </source>
</evidence>
<dbReference type="STRING" id="1169540.A0A0G4GJM3"/>
<dbReference type="InterPro" id="IPR045135">
    <property type="entry name" value="Rpn7_N"/>
</dbReference>
<dbReference type="GO" id="GO:0005737">
    <property type="term" value="C:cytoplasm"/>
    <property type="evidence" value="ECO:0007669"/>
    <property type="project" value="UniProtKB-SubCell"/>
</dbReference>
<dbReference type="GO" id="GO:0008180">
    <property type="term" value="C:COP9 signalosome"/>
    <property type="evidence" value="ECO:0007669"/>
    <property type="project" value="UniProtKB-KW"/>
</dbReference>
<proteinExistence type="inferred from homology"/>
<keyword evidence="5" id="KW-0736">Signalosome</keyword>
<gene>
    <name evidence="8" type="ORF">Vbra_17984</name>
</gene>
<keyword evidence="4" id="KW-0963">Cytoplasm</keyword>